<name>A0ABR4TC20_9ACTN</name>
<reference evidence="6 7" key="1">
    <citation type="submission" date="2014-04" db="EMBL/GenBank/DDBJ databases">
        <title>Draft genome sequence of the novel Streptomyces griseorubens JSD-1 playing a role in carbon and nitrogen cycle.</title>
        <authorList>
            <consortium name="Shanghai Jiao Tong University"/>
            <person name="Feng H."/>
            <person name="Sun Y."/>
            <person name="Zhi Y."/>
            <person name="Mao L."/>
            <person name="Luo Y."/>
            <person name="Wei X."/>
            <person name="Zhou P."/>
        </authorList>
    </citation>
    <scope>NUCLEOTIDE SEQUENCE [LARGE SCALE GENOMIC DNA]</scope>
    <source>
        <strain evidence="6 7">JSD-1</strain>
    </source>
</reference>
<evidence type="ECO:0000313" key="6">
    <source>
        <dbReference type="EMBL" id="KEG43810.1"/>
    </source>
</evidence>
<dbReference type="RefSeq" id="WP_051747576.1">
    <property type="nucleotide sequence ID" value="NZ_KL503830.1"/>
</dbReference>
<keyword evidence="7" id="KW-1185">Reference proteome</keyword>
<comment type="similarity">
    <text evidence="1">Belongs to the metallo-beta-lactamase superfamily.</text>
</comment>
<dbReference type="InterPro" id="IPR001279">
    <property type="entry name" value="Metallo-B-lactamas"/>
</dbReference>
<gene>
    <name evidence="6" type="ORF">DJ64_11915</name>
</gene>
<evidence type="ECO:0000256" key="1">
    <source>
        <dbReference type="ARBA" id="ARBA00007749"/>
    </source>
</evidence>
<feature type="domain" description="Metallo-beta-lactamase" evidence="5">
    <location>
        <begin position="63"/>
        <end position="268"/>
    </location>
</feature>
<dbReference type="PANTHER" id="PTHR42978">
    <property type="entry name" value="QUORUM-QUENCHING LACTONASE YTNP-RELATED-RELATED"/>
    <property type="match status" value="1"/>
</dbReference>
<organism evidence="6 7">
    <name type="scientific">Streptomyces griseorubens</name>
    <dbReference type="NCBI Taxonomy" id="66897"/>
    <lineage>
        <taxon>Bacteria</taxon>
        <taxon>Bacillati</taxon>
        <taxon>Actinomycetota</taxon>
        <taxon>Actinomycetes</taxon>
        <taxon>Kitasatosporales</taxon>
        <taxon>Streptomycetaceae</taxon>
        <taxon>Streptomyces</taxon>
        <taxon>Streptomyces althioticus group</taxon>
    </lineage>
</organism>
<dbReference type="CDD" id="cd07720">
    <property type="entry name" value="OPHC2-like_MBL-fold"/>
    <property type="match status" value="1"/>
</dbReference>
<proteinExistence type="inferred from homology"/>
<keyword evidence="4" id="KW-0862">Zinc</keyword>
<keyword evidence="3" id="KW-0378">Hydrolase</keyword>
<evidence type="ECO:0000259" key="5">
    <source>
        <dbReference type="SMART" id="SM00849"/>
    </source>
</evidence>
<dbReference type="PANTHER" id="PTHR42978:SF6">
    <property type="entry name" value="QUORUM-QUENCHING LACTONASE YTNP-RELATED"/>
    <property type="match status" value="1"/>
</dbReference>
<evidence type="ECO:0000256" key="3">
    <source>
        <dbReference type="ARBA" id="ARBA00022801"/>
    </source>
</evidence>
<sequence>MPSAPVRQAPGFQRFRLGNLLVTALYDGFVPILAEDLRGEDPAAVRRRLAHAHLPEEGDPHTAVIAFLVEYDGRRVLVDAGSGDTLGPDTGHLPAAMAAAGIAAEEIDDVLITHLHPDHSGGLVTGRGEAAYPRATVHVARAEVDHWLDANRAARAEGVRKVIHDAAADALRPYLATGRVDAFDSPDILPGVRAVDQRGHTAGHSGYLFGEGDEPVLFWGDTVHSHTVQLPCPHVSVAIDSDEAGAVEARARVLETVAAHGWWVAASHLPFPGLGRVRRAGDGYTWLPVHFKPVDVPA</sequence>
<accession>A0ABR4TC20</accession>
<dbReference type="Pfam" id="PF00753">
    <property type="entry name" value="Lactamase_B"/>
    <property type="match status" value="1"/>
</dbReference>
<protein>
    <recommendedName>
        <fullName evidence="5">Metallo-beta-lactamase domain-containing protein</fullName>
    </recommendedName>
</protein>
<dbReference type="InterPro" id="IPR051013">
    <property type="entry name" value="MBL_superfamily_lactonases"/>
</dbReference>
<dbReference type="SMART" id="SM00849">
    <property type="entry name" value="Lactamase_B"/>
    <property type="match status" value="1"/>
</dbReference>
<comment type="caution">
    <text evidence="6">The sequence shown here is derived from an EMBL/GenBank/DDBJ whole genome shotgun (WGS) entry which is preliminary data.</text>
</comment>
<dbReference type="EMBL" id="JJMG01000017">
    <property type="protein sequence ID" value="KEG43810.1"/>
    <property type="molecule type" value="Genomic_DNA"/>
</dbReference>
<dbReference type="Gene3D" id="3.60.15.10">
    <property type="entry name" value="Ribonuclease Z/Hydroxyacylglutathione hydrolase-like"/>
    <property type="match status" value="1"/>
</dbReference>
<keyword evidence="2" id="KW-0479">Metal-binding</keyword>
<evidence type="ECO:0000256" key="2">
    <source>
        <dbReference type="ARBA" id="ARBA00022723"/>
    </source>
</evidence>
<dbReference type="Proteomes" id="UP000027632">
    <property type="component" value="Unassembled WGS sequence"/>
</dbReference>
<evidence type="ECO:0000313" key="7">
    <source>
        <dbReference type="Proteomes" id="UP000027632"/>
    </source>
</evidence>
<evidence type="ECO:0000256" key="4">
    <source>
        <dbReference type="ARBA" id="ARBA00022833"/>
    </source>
</evidence>
<dbReference type="InterPro" id="IPR036866">
    <property type="entry name" value="RibonucZ/Hydroxyglut_hydro"/>
</dbReference>
<dbReference type="SUPFAM" id="SSF56281">
    <property type="entry name" value="Metallo-hydrolase/oxidoreductase"/>
    <property type="match status" value="1"/>
</dbReference>